<feature type="region of interest" description="Disordered" evidence="1">
    <location>
        <begin position="12"/>
        <end position="33"/>
    </location>
</feature>
<keyword evidence="3" id="KW-1185">Reference proteome</keyword>
<dbReference type="EMBL" id="ASPP01030866">
    <property type="protein sequence ID" value="ETO04006.1"/>
    <property type="molecule type" value="Genomic_DNA"/>
</dbReference>
<name>X6LRH9_RETFI</name>
<evidence type="ECO:0000313" key="2">
    <source>
        <dbReference type="EMBL" id="ETO04006.1"/>
    </source>
</evidence>
<evidence type="ECO:0000313" key="3">
    <source>
        <dbReference type="Proteomes" id="UP000023152"/>
    </source>
</evidence>
<dbReference type="Proteomes" id="UP000023152">
    <property type="component" value="Unassembled WGS sequence"/>
</dbReference>
<reference evidence="2 3" key="1">
    <citation type="journal article" date="2013" name="Curr. Biol.">
        <title>The Genome of the Foraminiferan Reticulomyxa filosa.</title>
        <authorList>
            <person name="Glockner G."/>
            <person name="Hulsmann N."/>
            <person name="Schleicher M."/>
            <person name="Noegel A.A."/>
            <person name="Eichinger L."/>
            <person name="Gallinger C."/>
            <person name="Pawlowski J."/>
            <person name="Sierra R."/>
            <person name="Euteneuer U."/>
            <person name="Pillet L."/>
            <person name="Moustafa A."/>
            <person name="Platzer M."/>
            <person name="Groth M."/>
            <person name="Szafranski K."/>
            <person name="Schliwa M."/>
        </authorList>
    </citation>
    <scope>NUCLEOTIDE SEQUENCE [LARGE SCALE GENOMIC DNA]</scope>
</reference>
<sequence length="194" mass="23290">LLIIDNTQLKQPFSQPPLVNTPPRRKSSTHMDRPMKDNAYTEWFKNRLIEHLMSFKLWKSKVYEIKVDRIIFLECRVGVMHCRKYKTDWDIAFQVQWSGVFLHDPNKSKFKSTKNKHPPENAVRVKGTLGMEEICVNQHCKNWLFYCKCDHTMNKYSRKAARILNKHRTHMIQHVILQCVELLRNKRNKKKRLS</sequence>
<proteinExistence type="predicted"/>
<dbReference type="Gene3D" id="3.15.10.20">
    <property type="entry name" value="Activator of Hsp90 ATPase Aha1, N-terminal domain"/>
    <property type="match status" value="1"/>
</dbReference>
<gene>
    <name evidence="2" type="ORF">RFI_33396</name>
</gene>
<evidence type="ECO:0000256" key="1">
    <source>
        <dbReference type="SAM" id="MobiDB-lite"/>
    </source>
</evidence>
<comment type="caution">
    <text evidence="2">The sequence shown here is derived from an EMBL/GenBank/DDBJ whole genome shotgun (WGS) entry which is preliminary data.</text>
</comment>
<dbReference type="InterPro" id="IPR036338">
    <property type="entry name" value="Aha1"/>
</dbReference>
<organism evidence="2 3">
    <name type="scientific">Reticulomyxa filosa</name>
    <dbReference type="NCBI Taxonomy" id="46433"/>
    <lineage>
        <taxon>Eukaryota</taxon>
        <taxon>Sar</taxon>
        <taxon>Rhizaria</taxon>
        <taxon>Retaria</taxon>
        <taxon>Foraminifera</taxon>
        <taxon>Monothalamids</taxon>
        <taxon>Reticulomyxidae</taxon>
        <taxon>Reticulomyxa</taxon>
    </lineage>
</organism>
<feature type="non-terminal residue" evidence="2">
    <location>
        <position position="1"/>
    </location>
</feature>
<dbReference type="AlphaFoldDB" id="X6LRH9"/>
<protein>
    <submittedName>
        <fullName evidence="2">Uncharacterized protein</fullName>
    </submittedName>
</protein>
<accession>X6LRH9</accession>